<proteinExistence type="inferred from homology"/>
<dbReference type="GO" id="GO:0036297">
    <property type="term" value="P:interstrand cross-link repair"/>
    <property type="evidence" value="ECO:0007669"/>
    <property type="project" value="InterPro"/>
</dbReference>
<feature type="coiled-coil region" evidence="6">
    <location>
        <begin position="602"/>
        <end position="629"/>
    </location>
</feature>
<feature type="region of interest" description="Disordered" evidence="7">
    <location>
        <begin position="119"/>
        <end position="151"/>
    </location>
</feature>
<evidence type="ECO:0000313" key="13">
    <source>
        <dbReference type="Proteomes" id="UP000488956"/>
    </source>
</evidence>
<evidence type="ECO:0000256" key="3">
    <source>
        <dbReference type="ARBA" id="ARBA00022801"/>
    </source>
</evidence>
<keyword evidence="6" id="KW-0175">Coiled coil</keyword>
<dbReference type="EMBL" id="QXFX01000458">
    <property type="protein sequence ID" value="KAE9114945.1"/>
    <property type="molecule type" value="Genomic_DNA"/>
</dbReference>
<evidence type="ECO:0000313" key="10">
    <source>
        <dbReference type="EMBL" id="KAE9009111.1"/>
    </source>
</evidence>
<feature type="domain" description="Fanconi-associated nuclease 1-like TPR" evidence="9">
    <location>
        <begin position="520"/>
        <end position="619"/>
    </location>
</feature>
<keyword evidence="5" id="KW-0227">DNA damage</keyword>
<comment type="similarity">
    <text evidence="5">Belongs to the FAN1 family.</text>
</comment>
<dbReference type="InterPro" id="IPR033315">
    <property type="entry name" value="Fan1-like"/>
</dbReference>
<keyword evidence="4 5" id="KW-0460">Magnesium</keyword>
<dbReference type="GO" id="GO:0004528">
    <property type="term" value="F:phosphodiesterase I activity"/>
    <property type="evidence" value="ECO:0007669"/>
    <property type="project" value="UniProtKB-EC"/>
</dbReference>
<dbReference type="CDD" id="cd22326">
    <property type="entry name" value="FAN1-like"/>
    <property type="match status" value="1"/>
</dbReference>
<dbReference type="EC" id="3.1.4.1" evidence="5"/>
<dbReference type="GO" id="GO:0008409">
    <property type="term" value="F:5'-3' exonuclease activity"/>
    <property type="evidence" value="ECO:0007669"/>
    <property type="project" value="TreeGrafter"/>
</dbReference>
<feature type="compositionally biased region" description="Basic residues" evidence="7">
    <location>
        <begin position="1020"/>
        <end position="1031"/>
    </location>
</feature>
<evidence type="ECO:0000313" key="11">
    <source>
        <dbReference type="EMBL" id="KAE9114945.1"/>
    </source>
</evidence>
<evidence type="ECO:0000256" key="2">
    <source>
        <dbReference type="ARBA" id="ARBA00022723"/>
    </source>
</evidence>
<evidence type="ECO:0000256" key="1">
    <source>
        <dbReference type="ARBA" id="ARBA00022722"/>
    </source>
</evidence>
<name>A0A6A3KPB1_9STRA</name>
<evidence type="ECO:0000259" key="9">
    <source>
        <dbReference type="Pfam" id="PF21170"/>
    </source>
</evidence>
<dbReference type="Pfam" id="PF08774">
    <property type="entry name" value="VRR_NUC"/>
    <property type="match status" value="1"/>
</dbReference>
<comment type="catalytic activity">
    <reaction evidence="5">
        <text>Hydrolytically removes 5'-nucleotides successively from the 3'-hydroxy termini of 3'-hydroxy-terminated oligonucleotides.</text>
        <dbReference type="EC" id="3.1.4.1"/>
    </reaction>
</comment>
<evidence type="ECO:0000259" key="8">
    <source>
        <dbReference type="Pfam" id="PF08774"/>
    </source>
</evidence>
<dbReference type="GO" id="GO:0005634">
    <property type="term" value="C:nucleus"/>
    <property type="evidence" value="ECO:0007669"/>
    <property type="project" value="UniProtKB-SubCell"/>
</dbReference>
<dbReference type="Pfam" id="PF21170">
    <property type="entry name" value="FAN1_TPR"/>
    <property type="match status" value="1"/>
</dbReference>
<evidence type="ECO:0000256" key="6">
    <source>
        <dbReference type="SAM" id="Coils"/>
    </source>
</evidence>
<dbReference type="AlphaFoldDB" id="A0A6A3KPB1"/>
<dbReference type="PANTHER" id="PTHR15749">
    <property type="entry name" value="FANCONI-ASSOCIATED NUCLEASE 1"/>
    <property type="match status" value="1"/>
</dbReference>
<feature type="compositionally biased region" description="Basic and acidic residues" evidence="7">
    <location>
        <begin position="135"/>
        <end position="149"/>
    </location>
</feature>
<dbReference type="GO" id="GO:0017108">
    <property type="term" value="F:5'-flap endonuclease activity"/>
    <property type="evidence" value="ECO:0007669"/>
    <property type="project" value="TreeGrafter"/>
</dbReference>
<comment type="subcellular location">
    <subcellularLocation>
        <location evidence="5">Nucleus</location>
    </subcellularLocation>
</comment>
<dbReference type="GO" id="GO:0046872">
    <property type="term" value="F:metal ion binding"/>
    <property type="evidence" value="ECO:0007669"/>
    <property type="project" value="UniProtKB-KW"/>
</dbReference>
<evidence type="ECO:0000256" key="4">
    <source>
        <dbReference type="ARBA" id="ARBA00022842"/>
    </source>
</evidence>
<dbReference type="GO" id="GO:0070336">
    <property type="term" value="F:flap-structured DNA binding"/>
    <property type="evidence" value="ECO:0007669"/>
    <property type="project" value="TreeGrafter"/>
</dbReference>
<dbReference type="EMBL" id="QXFW01000546">
    <property type="protein sequence ID" value="KAE9009111.1"/>
    <property type="molecule type" value="Genomic_DNA"/>
</dbReference>
<keyword evidence="5" id="KW-0234">DNA repair</keyword>
<feature type="region of interest" description="Disordered" evidence="7">
    <location>
        <begin position="998"/>
        <end position="1031"/>
    </location>
</feature>
<dbReference type="Proteomes" id="UP000460718">
    <property type="component" value="Unassembled WGS sequence"/>
</dbReference>
<dbReference type="InterPro" id="IPR014883">
    <property type="entry name" value="VRR_NUC"/>
</dbReference>
<evidence type="ECO:0000313" key="12">
    <source>
        <dbReference type="Proteomes" id="UP000460718"/>
    </source>
</evidence>
<accession>A0A6A3KPB1</accession>
<comment type="caution">
    <text evidence="10">The sequence shown here is derived from an EMBL/GenBank/DDBJ whole genome shotgun (WGS) entry which is preliminary data.</text>
</comment>
<organism evidence="10 12">
    <name type="scientific">Phytophthora fragariae</name>
    <dbReference type="NCBI Taxonomy" id="53985"/>
    <lineage>
        <taxon>Eukaryota</taxon>
        <taxon>Sar</taxon>
        <taxon>Stramenopiles</taxon>
        <taxon>Oomycota</taxon>
        <taxon>Peronosporomycetes</taxon>
        <taxon>Peronosporales</taxon>
        <taxon>Peronosporaceae</taxon>
        <taxon>Phytophthora</taxon>
    </lineage>
</organism>
<dbReference type="InterPro" id="IPR049126">
    <property type="entry name" value="FAN1-like_TPR"/>
</dbReference>
<keyword evidence="2 5" id="KW-0479">Metal-binding</keyword>
<dbReference type="InterPro" id="IPR049132">
    <property type="entry name" value="FAN1-like_euk"/>
</dbReference>
<feature type="domain" description="VRR-NUC" evidence="8">
    <location>
        <begin position="962"/>
        <end position="999"/>
    </location>
</feature>
<evidence type="ECO:0000256" key="7">
    <source>
        <dbReference type="SAM" id="MobiDB-lite"/>
    </source>
</evidence>
<comment type="function">
    <text evidence="5">Nuclease required for the repair of DNA interstrand cross-links (ICL). Acts as a 5'-3' exonuclease that anchors at a cut end of DNA and cleaves DNA successively at every third nucleotide, allowing to excise an ICL from one strand through flanking incisions.</text>
</comment>
<keyword evidence="5" id="KW-0464">Manganese</keyword>
<reference evidence="12 13" key="1">
    <citation type="submission" date="2018-09" db="EMBL/GenBank/DDBJ databases">
        <title>Genomic investigation of the strawberry pathogen Phytophthora fragariae indicates pathogenicity is determined by transcriptional variation in three key races.</title>
        <authorList>
            <person name="Adams T.M."/>
            <person name="Armitage A.D."/>
            <person name="Sobczyk M.K."/>
            <person name="Bates H.J."/>
            <person name="Dunwell J.M."/>
            <person name="Nellist C.F."/>
            <person name="Harrison R.J."/>
        </authorList>
    </citation>
    <scope>NUCLEOTIDE SEQUENCE [LARGE SCALE GENOMIC DNA]</scope>
    <source>
        <strain evidence="11 13">ONT-3</strain>
        <strain evidence="10 12">SCRP245</strain>
    </source>
</reference>
<sequence length="1031" mass="117725">MVIRGPTSGLTGKLRDEGGWVLSCNWEVEPKLELEDGAEQWEDAYARHLTLVLSSVLFERADFRQLFSAQELACVTRFLTDLKPFEQQLYARLLQRRGPWFKTTSLFRYFIREEDIKKQGEQQDQEQEGLIPVEQEQKDEGDKDKEEQKLPVNEQVQDVIHVMVEAGFLQNFPVAAATSPKRSKAIAAIAAKPLSPGSKEKQELETLDVALDAIERCATAPELAALYKKMTSNKKHIAKADLMAAIKKVVKTQRRIDGSRIPVAQLMQQIWFESYPLAGRKSSDVMALRLTPATRDLMLRMHRLFYLVSTPPFNATSVMPPPSEDAGRLIALAAHKIRQEPTQWPGLMVFFKKVAYPEYQLSTDSSADDTTTRMINSHRVFPSSEAYVSYEVARQLHRVMSVVEQSIQIVTPEKEYQEPDLELKWMLSDGPPVFLAYQRLLYILYEDEEATESEDGCVIIEGNAGEREGNALTDWQTRSWEQFYCEIEKIQSLDDLVVASRGCLQAYLKWMKAAAYGVSGIPIFFSRCNAGYHLVRILHIAVGLYEKMRKYQIATLLLNELLAAPFLERKRGYWWDRLALNLEHLKCADQARNTCVNALEDLHVLAADRIALERRLNRLQRQNDRDQQNRVESLSTTDMLLQNTGTSMITPSNEDNDDNDEEKAMPVEAHITYNYRQNHIIGRPLNRQTGEKSRFVGYDDEPCTVEQLVLQHYRDHHSGDHPADEVSDEKIKTGGWYGVHSEGSVLRNLFGILMWDVLYASISDVFQTPFQSAPLDFGYADVFYEARRDLIERRVSQVKDEWSLEKLLTSFETTWCSEYGKVTRFVGWPTDEVASLQYHLLAIAAIGRKQLASLLRYMATSKDFHQAQNGLPDLLLLKIELLRPDDDPVPLSPEWPIGSHGCLNVHAFCGMDEQLNMNKKVLSSIPSLEDDNAEKSIEDKPEAQPLEHVLHLLNGCSYVARMKLVEVKGPRDRLSDKQLLWLQVLNEEVGLDASVMHVEEPEKHAKRKKKESAVTTAKAAPRKRQTKRRKG</sequence>
<keyword evidence="3 5" id="KW-0378">Hydrolase</keyword>
<dbReference type="PANTHER" id="PTHR15749:SF4">
    <property type="entry name" value="FANCONI-ASSOCIATED NUCLEASE 1"/>
    <property type="match status" value="1"/>
</dbReference>
<evidence type="ECO:0000256" key="5">
    <source>
        <dbReference type="RuleBase" id="RU365033"/>
    </source>
</evidence>
<comment type="cofactor">
    <cofactor evidence="5">
        <name>Mg(2+)</name>
        <dbReference type="ChEBI" id="CHEBI:18420"/>
    </cofactor>
    <cofactor evidence="5">
        <name>Mn(2+)</name>
        <dbReference type="ChEBI" id="CHEBI:29035"/>
    </cofactor>
</comment>
<keyword evidence="1 5" id="KW-0540">Nuclease</keyword>
<keyword evidence="5" id="KW-0539">Nucleus</keyword>
<gene>
    <name evidence="11" type="ORF">PF010_g9526</name>
    <name evidence="10" type="ORF">PF011_g10422</name>
</gene>
<dbReference type="Proteomes" id="UP000488956">
    <property type="component" value="Unassembled WGS sequence"/>
</dbReference>
<protein>
    <recommendedName>
        <fullName evidence="5">Fanconi-associated nuclease</fullName>
        <ecNumber evidence="5">3.1.4.1</ecNumber>
    </recommendedName>
</protein>